<dbReference type="InterPro" id="IPR007867">
    <property type="entry name" value="GMC_OxRtase_C"/>
</dbReference>
<keyword evidence="3" id="KW-0285">Flavoprotein</keyword>
<comment type="cofactor">
    <cofactor evidence="1 5">
        <name>FAD</name>
        <dbReference type="ChEBI" id="CHEBI:57692"/>
    </cofactor>
</comment>
<dbReference type="Gene3D" id="3.30.410.40">
    <property type="match status" value="1"/>
</dbReference>
<dbReference type="PANTHER" id="PTHR11552:SF147">
    <property type="entry name" value="CHOLINE DEHYDROGENASE, MITOCHONDRIAL"/>
    <property type="match status" value="1"/>
</dbReference>
<feature type="domain" description="Glucose-methanol-choline oxidoreductase N-terminal" evidence="6">
    <location>
        <begin position="1"/>
        <end position="296"/>
    </location>
</feature>
<reference evidence="8 9" key="1">
    <citation type="submission" date="2018-05" db="EMBL/GenBank/DDBJ databases">
        <title>Genomic Encyclopedia of Type Strains, Phase IV (KMG-V): Genome sequencing to study the core and pangenomes of soil and plant-associated prokaryotes.</title>
        <authorList>
            <person name="Whitman W."/>
        </authorList>
    </citation>
    <scope>NUCLEOTIDE SEQUENCE [LARGE SCALE GENOMIC DNA]</scope>
    <source>
        <strain evidence="8 9">SLV-132</strain>
    </source>
</reference>
<feature type="binding site" evidence="5">
    <location>
        <position position="78"/>
    </location>
    <ligand>
        <name>FAD</name>
        <dbReference type="ChEBI" id="CHEBI:57692"/>
    </ligand>
</feature>
<dbReference type="InterPro" id="IPR000172">
    <property type="entry name" value="GMC_OxRdtase_N"/>
</dbReference>
<dbReference type="Pfam" id="PF00732">
    <property type="entry name" value="GMC_oxred_N"/>
    <property type="match status" value="1"/>
</dbReference>
<keyword evidence="9" id="KW-1185">Reference proteome</keyword>
<evidence type="ECO:0000256" key="5">
    <source>
        <dbReference type="PIRSR" id="PIRSR000137-2"/>
    </source>
</evidence>
<dbReference type="Pfam" id="PF05199">
    <property type="entry name" value="GMC_oxred_C"/>
    <property type="match status" value="1"/>
</dbReference>
<dbReference type="Gene3D" id="3.50.50.60">
    <property type="entry name" value="FAD/NAD(P)-binding domain"/>
    <property type="match status" value="2"/>
</dbReference>
<dbReference type="InterPro" id="IPR036188">
    <property type="entry name" value="FAD/NAD-bd_sf"/>
</dbReference>
<evidence type="ECO:0000259" key="7">
    <source>
        <dbReference type="Pfam" id="PF05199"/>
    </source>
</evidence>
<evidence type="ECO:0000256" key="3">
    <source>
        <dbReference type="ARBA" id="ARBA00022630"/>
    </source>
</evidence>
<name>A0A316EPW0_9BURK</name>
<evidence type="ECO:0000313" key="9">
    <source>
        <dbReference type="Proteomes" id="UP000245754"/>
    </source>
</evidence>
<sequence length="557" mass="58901">MIVGGGTAGAVLAARLSEDPAASVVLLEAGADVRPDAIPADIDDAFPSASLNPSYFWPGLRARRRVGGDDFPYPQARVLGGGSSINGMWTLRGLPSDYARWVEAGAEGWGWNGVRPYFERAEGDAGREGRPGSDGPFALRRAPRTEWPGIARAVEAAAHARGLGTVDDINEAPGCGFFPMPYAARDGRRSSGVSCYLTSAVRARPNLTIMTNATVLRVDIDDAAGRRRATGVTYRLGGASSSFRLDADEVVLCAGGIHSPAILLRSGVGDSDTLRAAGIAARWHLPGVGRQLQNHPYLQFALTLPRHARQSAAVRTFACAGIRHSSGHADCPEGDLILSLLGRVGPRSFGTDLAMVSAALYAPYSRGAVTVATPDPDTPPAIDFRLLDDPRDAPRMVLAARMVETLLSSPAMQQSYHDAFILPPVMAANQFNRPGLAGTLVAMGAKLALNAPARVSRQVLANALKPGRWIGYRGVQQRLTDEEILGAIAPMGHPTSTCRMGRADDPGTVVDAQCRVQGIDGLRVADASIMPSVPSANTNLPTIMLAEKAADLIRERT</sequence>
<organism evidence="8 9">
    <name type="scientific">Cupriavidus plantarum</name>
    <dbReference type="NCBI Taxonomy" id="942865"/>
    <lineage>
        <taxon>Bacteria</taxon>
        <taxon>Pseudomonadati</taxon>
        <taxon>Pseudomonadota</taxon>
        <taxon>Betaproteobacteria</taxon>
        <taxon>Burkholderiales</taxon>
        <taxon>Burkholderiaceae</taxon>
        <taxon>Cupriavidus</taxon>
    </lineage>
</organism>
<protein>
    <submittedName>
        <fullName evidence="8">5-(Hydroxymethyl)furfural/furfural oxidase</fullName>
    </submittedName>
</protein>
<comment type="similarity">
    <text evidence="2">Belongs to the GMC oxidoreductase family.</text>
</comment>
<dbReference type="PANTHER" id="PTHR11552">
    <property type="entry name" value="GLUCOSE-METHANOL-CHOLINE GMC OXIDOREDUCTASE"/>
    <property type="match status" value="1"/>
</dbReference>
<dbReference type="SUPFAM" id="SSF54373">
    <property type="entry name" value="FAD-linked reductases, C-terminal domain"/>
    <property type="match status" value="1"/>
</dbReference>
<dbReference type="InterPro" id="IPR012132">
    <property type="entry name" value="GMC_OxRdtase"/>
</dbReference>
<evidence type="ECO:0000256" key="2">
    <source>
        <dbReference type="ARBA" id="ARBA00010790"/>
    </source>
</evidence>
<evidence type="ECO:0000256" key="4">
    <source>
        <dbReference type="ARBA" id="ARBA00022827"/>
    </source>
</evidence>
<gene>
    <name evidence="8" type="ORF">C7419_103667</name>
</gene>
<dbReference type="GO" id="GO:0050660">
    <property type="term" value="F:flavin adenine dinucleotide binding"/>
    <property type="evidence" value="ECO:0007669"/>
    <property type="project" value="InterPro"/>
</dbReference>
<feature type="domain" description="Glucose-methanol-choline oxidoreductase C-terminal" evidence="7">
    <location>
        <begin position="363"/>
        <end position="546"/>
    </location>
</feature>
<proteinExistence type="inferred from homology"/>
<dbReference type="AlphaFoldDB" id="A0A316EPW0"/>
<dbReference type="SUPFAM" id="SSF51905">
    <property type="entry name" value="FAD/NAD(P)-binding domain"/>
    <property type="match status" value="1"/>
</dbReference>
<dbReference type="GO" id="GO:0016614">
    <property type="term" value="F:oxidoreductase activity, acting on CH-OH group of donors"/>
    <property type="evidence" value="ECO:0007669"/>
    <property type="project" value="InterPro"/>
</dbReference>
<keyword evidence="4 5" id="KW-0274">FAD</keyword>
<dbReference type="Proteomes" id="UP000245754">
    <property type="component" value="Unassembled WGS sequence"/>
</dbReference>
<evidence type="ECO:0000256" key="1">
    <source>
        <dbReference type="ARBA" id="ARBA00001974"/>
    </source>
</evidence>
<evidence type="ECO:0000313" key="8">
    <source>
        <dbReference type="EMBL" id="PWK34348.1"/>
    </source>
</evidence>
<dbReference type="PIRSF" id="PIRSF000137">
    <property type="entry name" value="Alcohol_oxidase"/>
    <property type="match status" value="1"/>
</dbReference>
<accession>A0A316EPW0</accession>
<dbReference type="EMBL" id="QGGT01000003">
    <property type="protein sequence ID" value="PWK34348.1"/>
    <property type="molecule type" value="Genomic_DNA"/>
</dbReference>
<evidence type="ECO:0000259" key="6">
    <source>
        <dbReference type="Pfam" id="PF00732"/>
    </source>
</evidence>
<feature type="binding site" evidence="5">
    <location>
        <position position="215"/>
    </location>
    <ligand>
        <name>FAD</name>
        <dbReference type="ChEBI" id="CHEBI:57692"/>
    </ligand>
</feature>
<comment type="caution">
    <text evidence="8">The sequence shown here is derived from an EMBL/GenBank/DDBJ whole genome shotgun (WGS) entry which is preliminary data.</text>
</comment>